<protein>
    <submittedName>
        <fullName evidence="1">Uncharacterized protein</fullName>
    </submittedName>
</protein>
<gene>
    <name evidence="1" type="ORF">Pmani_029310</name>
</gene>
<dbReference type="Proteomes" id="UP001292094">
    <property type="component" value="Unassembled WGS sequence"/>
</dbReference>
<keyword evidence="2" id="KW-1185">Reference proteome</keyword>
<name>A0AAE1TX52_9EUCA</name>
<comment type="caution">
    <text evidence="1">The sequence shown here is derived from an EMBL/GenBank/DDBJ whole genome shotgun (WGS) entry which is preliminary data.</text>
</comment>
<evidence type="ECO:0000313" key="1">
    <source>
        <dbReference type="EMBL" id="KAK4298355.1"/>
    </source>
</evidence>
<dbReference type="AlphaFoldDB" id="A0AAE1TX52"/>
<evidence type="ECO:0000313" key="2">
    <source>
        <dbReference type="Proteomes" id="UP001292094"/>
    </source>
</evidence>
<accession>A0AAE1TX52</accession>
<organism evidence="1 2">
    <name type="scientific">Petrolisthes manimaculis</name>
    <dbReference type="NCBI Taxonomy" id="1843537"/>
    <lineage>
        <taxon>Eukaryota</taxon>
        <taxon>Metazoa</taxon>
        <taxon>Ecdysozoa</taxon>
        <taxon>Arthropoda</taxon>
        <taxon>Crustacea</taxon>
        <taxon>Multicrustacea</taxon>
        <taxon>Malacostraca</taxon>
        <taxon>Eumalacostraca</taxon>
        <taxon>Eucarida</taxon>
        <taxon>Decapoda</taxon>
        <taxon>Pleocyemata</taxon>
        <taxon>Anomura</taxon>
        <taxon>Galatheoidea</taxon>
        <taxon>Porcellanidae</taxon>
        <taxon>Petrolisthes</taxon>
    </lineage>
</organism>
<proteinExistence type="predicted"/>
<dbReference type="EMBL" id="JAWZYT010003452">
    <property type="protein sequence ID" value="KAK4298355.1"/>
    <property type="molecule type" value="Genomic_DNA"/>
</dbReference>
<reference evidence="1" key="1">
    <citation type="submission" date="2023-11" db="EMBL/GenBank/DDBJ databases">
        <title>Genome assemblies of two species of porcelain crab, Petrolisthes cinctipes and Petrolisthes manimaculis (Anomura: Porcellanidae).</title>
        <authorList>
            <person name="Angst P."/>
        </authorList>
    </citation>
    <scope>NUCLEOTIDE SEQUENCE</scope>
    <source>
        <strain evidence="1">PB745_02</strain>
        <tissue evidence="1">Gill</tissue>
    </source>
</reference>
<sequence>MLEVDVFRVMRPESSYIPPPPLGYSTYTTSPAPLTQPLLPITQPPQPMQPSPAHPIMASYLIHLLH</sequence>